<dbReference type="NCBIfam" id="NF010035">
    <property type="entry name" value="PRK13510.1"/>
    <property type="match status" value="1"/>
</dbReference>
<dbReference type="HAMAP" id="MF_01564">
    <property type="entry name" value="Thiourid_synth_B"/>
    <property type="match status" value="1"/>
</dbReference>
<comment type="subunit">
    <text evidence="3">Heterohexamer, formed by a dimer of trimers. The hexameric TusBCD complex contains 2 copies each of TusB, TusC and TusD. The TusBCD complex interacts with TusE.</text>
</comment>
<protein>
    <recommendedName>
        <fullName evidence="3">Protein TusB</fullName>
    </recommendedName>
    <alternativeName>
        <fullName evidence="3">tRNA 2-thiouridine synthesizing protein B</fullName>
    </alternativeName>
</protein>
<keyword evidence="1 3" id="KW-0963">Cytoplasm</keyword>
<evidence type="ECO:0000256" key="3">
    <source>
        <dbReference type="HAMAP-Rule" id="MF_01564"/>
    </source>
</evidence>
<keyword evidence="2 3" id="KW-0819">tRNA processing</keyword>
<gene>
    <name evidence="3" type="primary">tusB</name>
    <name evidence="4" type="ORF">GA0061071_1195</name>
</gene>
<dbReference type="Pfam" id="PF04077">
    <property type="entry name" value="DsrH"/>
    <property type="match status" value="1"/>
</dbReference>
<keyword evidence="5" id="KW-1185">Reference proteome</keyword>
<dbReference type="PANTHER" id="PTHR37526:SF1">
    <property type="entry name" value="PROTEIN TUSB"/>
    <property type="match status" value="1"/>
</dbReference>
<evidence type="ECO:0000256" key="1">
    <source>
        <dbReference type="ARBA" id="ARBA00022490"/>
    </source>
</evidence>
<sequence>MLHTLSQSPWQCDMAAMLRLVRPGDDLLLLSDGVTAALEGGRFIDILLDAPISLHVLSEDVDARGLSGQISSSVVRVGYTDFVSLAVKHDTQMRW</sequence>
<evidence type="ECO:0000313" key="5">
    <source>
        <dbReference type="Proteomes" id="UP000198975"/>
    </source>
</evidence>
<dbReference type="GO" id="GO:1990228">
    <property type="term" value="C:sulfurtransferase complex"/>
    <property type="evidence" value="ECO:0007669"/>
    <property type="project" value="TreeGrafter"/>
</dbReference>
<dbReference type="SUPFAM" id="SSF75169">
    <property type="entry name" value="DsrEFH-like"/>
    <property type="match status" value="1"/>
</dbReference>
<organism evidence="4 5">
    <name type="scientific">Kosakonia oryzendophytica</name>
    <dbReference type="NCBI Taxonomy" id="1005665"/>
    <lineage>
        <taxon>Bacteria</taxon>
        <taxon>Pseudomonadati</taxon>
        <taxon>Pseudomonadota</taxon>
        <taxon>Gammaproteobacteria</taxon>
        <taxon>Enterobacterales</taxon>
        <taxon>Enterobacteriaceae</taxon>
        <taxon>Kosakonia</taxon>
    </lineage>
</organism>
<dbReference type="Proteomes" id="UP000198975">
    <property type="component" value="Unassembled WGS sequence"/>
</dbReference>
<dbReference type="InterPro" id="IPR027396">
    <property type="entry name" value="DsrEFH-like"/>
</dbReference>
<dbReference type="Gene3D" id="3.40.1260.10">
    <property type="entry name" value="DsrEFH-like"/>
    <property type="match status" value="1"/>
</dbReference>
<dbReference type="OrthoDB" id="9795117at2"/>
<name>A0A1C4E7R6_9ENTR</name>
<comment type="function">
    <text evidence="3">Part of a sulfur-relay system required for 2-thiolation of 5-methylaminomethyl-2-thiouridine (mnm(5)s(2)U) at tRNA wobble positions.</text>
</comment>
<comment type="subcellular location">
    <subcellularLocation>
        <location evidence="3">Cytoplasm</location>
    </subcellularLocation>
</comment>
<dbReference type="AlphaFoldDB" id="A0A1C4E7R6"/>
<accession>A0A1C4E7R6</accession>
<dbReference type="PANTHER" id="PTHR37526">
    <property type="entry name" value="PROTEIN TUSB"/>
    <property type="match status" value="1"/>
</dbReference>
<evidence type="ECO:0000313" key="4">
    <source>
        <dbReference type="EMBL" id="SCC39697.1"/>
    </source>
</evidence>
<proteinExistence type="inferred from homology"/>
<evidence type="ECO:0000256" key="2">
    <source>
        <dbReference type="ARBA" id="ARBA00022694"/>
    </source>
</evidence>
<dbReference type="EMBL" id="FMAY01000019">
    <property type="protein sequence ID" value="SCC39697.1"/>
    <property type="molecule type" value="Genomic_DNA"/>
</dbReference>
<dbReference type="GO" id="GO:0002143">
    <property type="term" value="P:tRNA wobble position uridine thiolation"/>
    <property type="evidence" value="ECO:0007669"/>
    <property type="project" value="InterPro"/>
</dbReference>
<dbReference type="RefSeq" id="WP_061492920.1">
    <property type="nucleotide sequence ID" value="NZ_CP115659.1"/>
</dbReference>
<dbReference type="NCBIfam" id="TIGR03011">
    <property type="entry name" value="sulf_tusB_dsrH"/>
    <property type="match status" value="1"/>
</dbReference>
<dbReference type="InterPro" id="IPR007215">
    <property type="entry name" value="Sulphur_relay_TusB/DsrH"/>
</dbReference>
<comment type="similarity">
    <text evidence="3">Belongs to the DsrH/TusB family.</text>
</comment>
<reference evidence="5" key="1">
    <citation type="submission" date="2016-08" db="EMBL/GenBank/DDBJ databases">
        <authorList>
            <person name="Varghese N."/>
            <person name="Submissions Spin"/>
        </authorList>
    </citation>
    <scope>NUCLEOTIDE SEQUENCE [LARGE SCALE GENOMIC DNA]</scope>
    <source>
        <strain evidence="5">REICA_082</strain>
    </source>
</reference>
<dbReference type="InterPro" id="IPR023526">
    <property type="entry name" value="Sulphur_relay_TusB"/>
</dbReference>